<feature type="chain" id="PRO_5045221223" description="Lysozyme inhibitor LprI N-terminal domain-containing protein" evidence="1">
    <location>
        <begin position="25"/>
        <end position="154"/>
    </location>
</feature>
<protein>
    <recommendedName>
        <fullName evidence="4">Lysozyme inhibitor LprI N-terminal domain-containing protein</fullName>
    </recommendedName>
</protein>
<name>A0ABW2A6L6_9GAMM</name>
<feature type="signal peptide" evidence="1">
    <location>
        <begin position="1"/>
        <end position="24"/>
    </location>
</feature>
<sequence>MKGYVRLVASLMGALGVLSMPAQGASEQAIRECQAHMNPLVVSQCVAKLKSKANRLEEIECRKDLECWSERYSESAQKNCATGFARAAHWDARWWSIWDEETLTHVRWRSRGEGILEYYLDNGSMRLVCAFNPQMPQKVQVQYGPVAGEAGLEL</sequence>
<dbReference type="RefSeq" id="WP_379911436.1">
    <property type="nucleotide sequence ID" value="NZ_JBHSWE010000001.1"/>
</dbReference>
<proteinExistence type="predicted"/>
<reference evidence="3" key="1">
    <citation type="journal article" date="2019" name="Int. J. Syst. Evol. Microbiol.">
        <title>The Global Catalogue of Microorganisms (GCM) 10K type strain sequencing project: providing services to taxonomists for standard genome sequencing and annotation.</title>
        <authorList>
            <consortium name="The Broad Institute Genomics Platform"/>
            <consortium name="The Broad Institute Genome Sequencing Center for Infectious Disease"/>
            <person name="Wu L."/>
            <person name="Ma J."/>
        </authorList>
    </citation>
    <scope>NUCLEOTIDE SEQUENCE [LARGE SCALE GENOMIC DNA]</scope>
    <source>
        <strain evidence="3">NBRC 111756</strain>
    </source>
</reference>
<keyword evidence="1" id="KW-0732">Signal</keyword>
<dbReference type="Proteomes" id="UP001596422">
    <property type="component" value="Unassembled WGS sequence"/>
</dbReference>
<comment type="caution">
    <text evidence="2">The sequence shown here is derived from an EMBL/GenBank/DDBJ whole genome shotgun (WGS) entry which is preliminary data.</text>
</comment>
<gene>
    <name evidence="2" type="ORF">ACFQDL_25325</name>
</gene>
<evidence type="ECO:0000313" key="2">
    <source>
        <dbReference type="EMBL" id="MFC6673038.1"/>
    </source>
</evidence>
<dbReference type="EMBL" id="JBHSWE010000001">
    <property type="protein sequence ID" value="MFC6673038.1"/>
    <property type="molecule type" value="Genomic_DNA"/>
</dbReference>
<evidence type="ECO:0000313" key="3">
    <source>
        <dbReference type="Proteomes" id="UP001596422"/>
    </source>
</evidence>
<keyword evidence="3" id="KW-1185">Reference proteome</keyword>
<evidence type="ECO:0008006" key="4">
    <source>
        <dbReference type="Google" id="ProtNLM"/>
    </source>
</evidence>
<accession>A0ABW2A6L6</accession>
<evidence type="ECO:0000256" key="1">
    <source>
        <dbReference type="SAM" id="SignalP"/>
    </source>
</evidence>
<organism evidence="2 3">
    <name type="scientific">Marinobacterium aestuariivivens</name>
    <dbReference type="NCBI Taxonomy" id="1698799"/>
    <lineage>
        <taxon>Bacteria</taxon>
        <taxon>Pseudomonadati</taxon>
        <taxon>Pseudomonadota</taxon>
        <taxon>Gammaproteobacteria</taxon>
        <taxon>Oceanospirillales</taxon>
        <taxon>Oceanospirillaceae</taxon>
        <taxon>Marinobacterium</taxon>
    </lineage>
</organism>